<dbReference type="SUPFAM" id="SSF47072">
    <property type="entry name" value="Cysteine alpha-hairpin motif"/>
    <property type="match status" value="1"/>
</dbReference>
<evidence type="ECO:0000256" key="3">
    <source>
        <dbReference type="ARBA" id="ARBA00023157"/>
    </source>
</evidence>
<dbReference type="PANTHER" id="PTHR21107:SF2">
    <property type="entry name" value="CYTOCHROME C OXIDASE ASSEMBLY PROTEIN COX19"/>
    <property type="match status" value="1"/>
</dbReference>
<evidence type="ECO:0000256" key="4">
    <source>
        <dbReference type="ARBA" id="ARBA00038223"/>
    </source>
</evidence>
<comment type="subcellular location">
    <subcellularLocation>
        <location evidence="1">Cytoplasm</location>
    </subcellularLocation>
</comment>
<evidence type="ECO:0000256" key="5">
    <source>
        <dbReference type="ARBA" id="ARBA00039385"/>
    </source>
</evidence>
<evidence type="ECO:0000256" key="1">
    <source>
        <dbReference type="ARBA" id="ARBA00004496"/>
    </source>
</evidence>
<dbReference type="InterPro" id="IPR009069">
    <property type="entry name" value="Cys_alpha_HP_mot_SF"/>
</dbReference>
<keyword evidence="3" id="KW-1015">Disulfide bond</keyword>
<evidence type="ECO:0000256" key="2">
    <source>
        <dbReference type="ARBA" id="ARBA00022490"/>
    </source>
</evidence>
<dbReference type="EMBL" id="CAWYQH010000130">
    <property type="protein sequence ID" value="CAK8692208.1"/>
    <property type="molecule type" value="Genomic_DNA"/>
</dbReference>
<protein>
    <recommendedName>
        <fullName evidence="5">Cytochrome c oxidase assembly protein COX19</fullName>
    </recommendedName>
</protein>
<dbReference type="PANTHER" id="PTHR21107">
    <property type="entry name" value="CYTOCHROME C OXIDASE ASSEMBLY PROTEIN COX19"/>
    <property type="match status" value="1"/>
</dbReference>
<dbReference type="InterPro" id="IPR051383">
    <property type="entry name" value="COX19"/>
</dbReference>
<dbReference type="Proteomes" id="UP001642483">
    <property type="component" value="Unassembled WGS sequence"/>
</dbReference>
<gene>
    <name evidence="7" type="ORF">CVLEPA_LOCUS24941</name>
</gene>
<name>A0ABP0GME5_CLALP</name>
<accession>A0ABP0GME5</accession>
<evidence type="ECO:0000313" key="8">
    <source>
        <dbReference type="Proteomes" id="UP001642483"/>
    </source>
</evidence>
<feature type="region of interest" description="Disordered" evidence="6">
    <location>
        <begin position="1"/>
        <end position="22"/>
    </location>
</feature>
<reference evidence="7 8" key="1">
    <citation type="submission" date="2024-02" db="EMBL/GenBank/DDBJ databases">
        <authorList>
            <person name="Daric V."/>
            <person name="Darras S."/>
        </authorList>
    </citation>
    <scope>NUCLEOTIDE SEQUENCE [LARGE SCALE GENOMIC DNA]</scope>
</reference>
<comment type="similarity">
    <text evidence="4">Belongs to the COX19 family.</text>
</comment>
<proteinExistence type="inferred from homology"/>
<keyword evidence="2" id="KW-0963">Cytoplasm</keyword>
<organism evidence="7 8">
    <name type="scientific">Clavelina lepadiformis</name>
    <name type="common">Light-bulb sea squirt</name>
    <name type="synonym">Ascidia lepadiformis</name>
    <dbReference type="NCBI Taxonomy" id="159417"/>
    <lineage>
        <taxon>Eukaryota</taxon>
        <taxon>Metazoa</taxon>
        <taxon>Chordata</taxon>
        <taxon>Tunicata</taxon>
        <taxon>Ascidiacea</taxon>
        <taxon>Aplousobranchia</taxon>
        <taxon>Clavelinidae</taxon>
        <taxon>Clavelina</taxon>
    </lineage>
</organism>
<dbReference type="PROSITE" id="PS51808">
    <property type="entry name" value="CHCH"/>
    <property type="match status" value="1"/>
</dbReference>
<keyword evidence="8" id="KW-1185">Reference proteome</keyword>
<evidence type="ECO:0000313" key="7">
    <source>
        <dbReference type="EMBL" id="CAK8692208.1"/>
    </source>
</evidence>
<sequence length="90" mass="10451">MATAGPFQRSVKPKPPLKGSFPLDREGECKELKELFMKCLSERNFDNSLCREQSKNYLVCRMDKKLMQEETLTDLGFRDTQNENKSNKDS</sequence>
<evidence type="ECO:0000256" key="6">
    <source>
        <dbReference type="SAM" id="MobiDB-lite"/>
    </source>
</evidence>
<comment type="caution">
    <text evidence="7">The sequence shown here is derived from an EMBL/GenBank/DDBJ whole genome shotgun (WGS) entry which is preliminary data.</text>
</comment>